<dbReference type="InterPro" id="IPR036869">
    <property type="entry name" value="J_dom_sf"/>
</dbReference>
<dbReference type="PRINTS" id="PR00625">
    <property type="entry name" value="JDOMAIN"/>
</dbReference>
<feature type="domain" description="J" evidence="2">
    <location>
        <begin position="27"/>
        <end position="84"/>
    </location>
</feature>
<comment type="caution">
    <text evidence="3">The sequence shown here is derived from an EMBL/GenBank/DDBJ whole genome shotgun (WGS) entry which is preliminary data.</text>
</comment>
<evidence type="ECO:0000313" key="3">
    <source>
        <dbReference type="EMBL" id="KAA1082395.1"/>
    </source>
</evidence>
<dbReference type="Pfam" id="PF00226">
    <property type="entry name" value="DnaJ"/>
    <property type="match status" value="1"/>
</dbReference>
<dbReference type="PANTHER" id="PTHR45006:SF1">
    <property type="entry name" value="DNAJ-LIKE PROTEIN 1"/>
    <property type="match status" value="1"/>
</dbReference>
<dbReference type="InterPro" id="IPR001623">
    <property type="entry name" value="DnaJ_domain"/>
</dbReference>
<dbReference type="OrthoDB" id="376357at2759"/>
<dbReference type="EMBL" id="VSWC01000119">
    <property type="protein sequence ID" value="KAA1082395.1"/>
    <property type="molecule type" value="Genomic_DNA"/>
</dbReference>
<dbReference type="PANTHER" id="PTHR45006">
    <property type="entry name" value="DNAJ-LIKE PROTEIN 1"/>
    <property type="match status" value="1"/>
</dbReference>
<dbReference type="CDD" id="cd06257">
    <property type="entry name" value="DnaJ"/>
    <property type="match status" value="1"/>
</dbReference>
<name>A0A5B0MZI4_PUCGR</name>
<dbReference type="Proteomes" id="UP000324748">
    <property type="component" value="Unassembled WGS sequence"/>
</dbReference>
<dbReference type="SUPFAM" id="SSF46565">
    <property type="entry name" value="Chaperone J-domain"/>
    <property type="match status" value="1"/>
</dbReference>
<accession>A0A5B0MZI4</accession>
<feature type="region of interest" description="Disordered" evidence="1">
    <location>
        <begin position="1"/>
        <end position="22"/>
    </location>
</feature>
<gene>
    <name evidence="3" type="ORF">PGT21_001998</name>
</gene>
<dbReference type="PROSITE" id="PS50076">
    <property type="entry name" value="DNAJ_2"/>
    <property type="match status" value="1"/>
</dbReference>
<organism evidence="3 4">
    <name type="scientific">Puccinia graminis f. sp. tritici</name>
    <dbReference type="NCBI Taxonomy" id="56615"/>
    <lineage>
        <taxon>Eukaryota</taxon>
        <taxon>Fungi</taxon>
        <taxon>Dikarya</taxon>
        <taxon>Basidiomycota</taxon>
        <taxon>Pucciniomycotina</taxon>
        <taxon>Pucciniomycetes</taxon>
        <taxon>Pucciniales</taxon>
        <taxon>Pucciniaceae</taxon>
        <taxon>Puccinia</taxon>
    </lineage>
</organism>
<dbReference type="GO" id="GO:0005829">
    <property type="term" value="C:cytosol"/>
    <property type="evidence" value="ECO:0007669"/>
    <property type="project" value="TreeGrafter"/>
</dbReference>
<dbReference type="GO" id="GO:0016558">
    <property type="term" value="P:protein import into peroxisome matrix"/>
    <property type="evidence" value="ECO:0007669"/>
    <property type="project" value="TreeGrafter"/>
</dbReference>
<protein>
    <recommendedName>
        <fullName evidence="2">J domain-containing protein</fullName>
    </recommendedName>
</protein>
<evidence type="ECO:0000256" key="1">
    <source>
        <dbReference type="SAM" id="MobiDB-lite"/>
    </source>
</evidence>
<sequence>MSVDSPSNTNDKPNDIGPDGEKIKDMTYYELLGVRGDATDIDLKKAYRKAAIRWHPDKNPGDEEAQKKFVSIGEAYQILSDPQSVAHSILLSSSIITFAFAVTGQTHPTTLTSSSSITQRKSFLQQEWQA</sequence>
<dbReference type="SMART" id="SM00271">
    <property type="entry name" value="DnaJ"/>
    <property type="match status" value="1"/>
</dbReference>
<dbReference type="AlphaFoldDB" id="A0A5B0MZI4"/>
<reference evidence="3 4" key="1">
    <citation type="submission" date="2019-05" db="EMBL/GenBank/DDBJ databases">
        <title>Emergence of the Ug99 lineage of the wheat stem rust pathogen through somatic hybridization.</title>
        <authorList>
            <person name="Li F."/>
            <person name="Upadhyaya N.M."/>
            <person name="Sperschneider J."/>
            <person name="Matny O."/>
            <person name="Nguyen-Phuc H."/>
            <person name="Mago R."/>
            <person name="Raley C."/>
            <person name="Miller M.E."/>
            <person name="Silverstein K.A.T."/>
            <person name="Henningsen E."/>
            <person name="Hirsch C.D."/>
            <person name="Visser B."/>
            <person name="Pretorius Z.A."/>
            <person name="Steffenson B.J."/>
            <person name="Schwessinger B."/>
            <person name="Dodds P.N."/>
            <person name="Figueroa M."/>
        </authorList>
    </citation>
    <scope>NUCLEOTIDE SEQUENCE [LARGE SCALE GENOMIC DNA]</scope>
    <source>
        <strain evidence="3">21-0</strain>
    </source>
</reference>
<dbReference type="InterPro" id="IPR052814">
    <property type="entry name" value="Peroxisomal_DnaJ"/>
</dbReference>
<evidence type="ECO:0000259" key="2">
    <source>
        <dbReference type="PROSITE" id="PS50076"/>
    </source>
</evidence>
<keyword evidence="4" id="KW-1185">Reference proteome</keyword>
<feature type="compositionally biased region" description="Polar residues" evidence="1">
    <location>
        <begin position="1"/>
        <end position="11"/>
    </location>
</feature>
<evidence type="ECO:0000313" key="4">
    <source>
        <dbReference type="Proteomes" id="UP000324748"/>
    </source>
</evidence>
<proteinExistence type="predicted"/>
<dbReference type="Gene3D" id="1.10.287.110">
    <property type="entry name" value="DnaJ domain"/>
    <property type="match status" value="1"/>
</dbReference>